<evidence type="ECO:0000313" key="1">
    <source>
        <dbReference type="EMBL" id="CCB89857.1"/>
    </source>
</evidence>
<dbReference type="Proteomes" id="UP000000496">
    <property type="component" value="Chromosome gsn.131"/>
</dbReference>
<dbReference type="EMBL" id="FR872582">
    <property type="protein sequence ID" value="CCB89857.1"/>
    <property type="molecule type" value="Genomic_DNA"/>
</dbReference>
<protein>
    <submittedName>
        <fullName evidence="1">Uncharacterized protein</fullName>
    </submittedName>
</protein>
<reference key="1">
    <citation type="journal article" date="2011" name="Mol. Biol. Evol.">
        <title>Unity in variety -- the pan-genome of the Chlamydiae.</title>
        <authorList>
            <person name="Collingro A."/>
            <person name="Tischler P."/>
            <person name="Weinmaier T."/>
            <person name="Penz T."/>
            <person name="Heinz E."/>
            <person name="Brunham R.C."/>
            <person name="Read T.D."/>
            <person name="Bavoil P.M."/>
            <person name="Sachse K."/>
            <person name="Kahane S."/>
            <person name="Friedman M.G."/>
            <person name="Rattei T."/>
            <person name="Myers G.S.A."/>
            <person name="Horn M."/>
        </authorList>
    </citation>
    <scope>NUCLEOTIDE SEQUENCE</scope>
    <source>
        <strain>Z</strain>
    </source>
</reference>
<keyword evidence="2" id="KW-1185">Reference proteome</keyword>
<sequence length="313" mass="34263">MSTIPAVPTSYTTGDQYKSDANKAWESELNTLDTLPNAFAQLIYIMFVMMPTKEKSIGGEMEYQDYLMDQVSDQLIPRLDSIKEDFNSCTGLKPEDVVNSLKGFTFGKDPGSCPGSDAVSEANSILQLVYLNPNLASNSQLQANVTSAISDLMTTGLMYNGLDNNYVKIVMTSVPMNVTVNGTEETVDVPQIQGEYCANSASGQPTDDWQVMSVDGTGWALEAMWSGTFEYTHVASGSQQGKGEGLSSYENMIQEKTADMNELSTTFTDFSKTATSVFQFFMGEEKQMLSILDNCLQDISKGEQQAINNEITS</sequence>
<evidence type="ECO:0000313" key="2">
    <source>
        <dbReference type="Proteomes" id="UP000000496"/>
    </source>
</evidence>
<proteinExistence type="predicted"/>
<reference evidence="1 2" key="2">
    <citation type="journal article" date="2011" name="Mol. Biol. Evol.">
        <title>Unity in variety--the pan-genome of the Chlamydiae.</title>
        <authorList>
            <person name="Collingro A."/>
            <person name="Tischler P."/>
            <person name="Weinmaier T."/>
            <person name="Penz T."/>
            <person name="Heinz E."/>
            <person name="Brunham R.C."/>
            <person name="Read T.D."/>
            <person name="Bavoil P.M."/>
            <person name="Sachse K."/>
            <person name="Kahane S."/>
            <person name="Friedman M.G."/>
            <person name="Rattei T."/>
            <person name="Myers G.S."/>
            <person name="Horn M."/>
        </authorList>
    </citation>
    <scope>NUCLEOTIDE SEQUENCE [LARGE SCALE GENOMIC DNA]</scope>
    <source>
        <strain evidence="2">ATCC VR-1471 / Z</strain>
    </source>
</reference>
<dbReference type="RefSeq" id="WP_013944323.1">
    <property type="nucleotide sequence ID" value="NC_015713.1"/>
</dbReference>
<dbReference type="KEGG" id="sng:SNE_A19800"/>
<dbReference type="STRING" id="331113.SNE_A19800"/>
<organism evidence="1 2">
    <name type="scientific">Simkania negevensis (strain ATCC VR-1471 / DSM 27360 / Z)</name>
    <dbReference type="NCBI Taxonomy" id="331113"/>
    <lineage>
        <taxon>Bacteria</taxon>
        <taxon>Pseudomonadati</taxon>
        <taxon>Chlamydiota</taxon>
        <taxon>Chlamydiia</taxon>
        <taxon>Parachlamydiales</taxon>
        <taxon>Simkaniaceae</taxon>
        <taxon>Simkania</taxon>
    </lineage>
</organism>
<name>F8L3J8_SIMNZ</name>
<gene>
    <name evidence="1" type="ordered locus">SNE_A19800</name>
</gene>
<dbReference type="HOGENOM" id="CLU_888253_0_0_0"/>
<dbReference type="AlphaFoldDB" id="F8L3J8"/>
<accession>F8L3J8</accession>